<dbReference type="InterPro" id="IPR024344">
    <property type="entry name" value="MDMPI_metal-binding"/>
</dbReference>
<evidence type="ECO:0000259" key="1">
    <source>
        <dbReference type="Pfam" id="PF11716"/>
    </source>
</evidence>
<sequence>MSTKTSELLSVASPGTTAVVRGVADDQLDLPTPCPDYSVRDLLNHVTDVVVNFQAMARREEVDWSGKTDHLTEGWRDRFATEAARLVEAWSDPAALEGVSPGLGLPQETVGLMALIDLTVHGWDLARATGQELVVDPSVVAAGHDFMDRMGDMGQRMGAFGAPVPTDAAPTTLAALLARTGRDPAWAPPA</sequence>
<dbReference type="STRING" id="946078.GA0070622_0147"/>
<reference evidence="3" key="1">
    <citation type="submission" date="2016-06" db="EMBL/GenBank/DDBJ databases">
        <authorList>
            <person name="Varghese N."/>
            <person name="Submissions Spin"/>
        </authorList>
    </citation>
    <scope>NUCLEOTIDE SEQUENCE [LARGE SCALE GENOMIC DNA]</scope>
    <source>
        <strain evidence="3">DSM 45794</strain>
    </source>
</reference>
<organism evidence="2 3">
    <name type="scientific">Micromonospora sediminicola</name>
    <dbReference type="NCBI Taxonomy" id="946078"/>
    <lineage>
        <taxon>Bacteria</taxon>
        <taxon>Bacillati</taxon>
        <taxon>Actinomycetota</taxon>
        <taxon>Actinomycetes</taxon>
        <taxon>Micromonosporales</taxon>
        <taxon>Micromonosporaceae</taxon>
        <taxon>Micromonospora</taxon>
    </lineage>
</organism>
<dbReference type="EMBL" id="FLRH01000003">
    <property type="protein sequence ID" value="SBT63203.1"/>
    <property type="molecule type" value="Genomic_DNA"/>
</dbReference>
<dbReference type="RefSeq" id="WP_091565342.1">
    <property type="nucleotide sequence ID" value="NZ_FLRH01000003.1"/>
</dbReference>
<accession>A0A1A9B255</accession>
<name>A0A1A9B255_9ACTN</name>
<dbReference type="GO" id="GO:0046872">
    <property type="term" value="F:metal ion binding"/>
    <property type="evidence" value="ECO:0007669"/>
    <property type="project" value="InterPro"/>
</dbReference>
<dbReference type="OrthoDB" id="5185819at2"/>
<evidence type="ECO:0000313" key="3">
    <source>
        <dbReference type="Proteomes" id="UP000199558"/>
    </source>
</evidence>
<dbReference type="NCBIfam" id="TIGR03083">
    <property type="entry name" value="maleylpyruvate isomerase family mycothiol-dependent enzyme"/>
    <property type="match status" value="1"/>
</dbReference>
<dbReference type="InterPro" id="IPR034660">
    <property type="entry name" value="DinB/YfiT-like"/>
</dbReference>
<feature type="domain" description="Mycothiol-dependent maleylpyruvate isomerase metal-binding" evidence="1">
    <location>
        <begin position="17"/>
        <end position="126"/>
    </location>
</feature>
<dbReference type="Proteomes" id="UP000199558">
    <property type="component" value="Unassembled WGS sequence"/>
</dbReference>
<dbReference type="InterPro" id="IPR017520">
    <property type="entry name" value="CHP03086"/>
</dbReference>
<gene>
    <name evidence="2" type="ORF">GA0070622_0147</name>
</gene>
<dbReference type="Pfam" id="PF11716">
    <property type="entry name" value="MDMPI_N"/>
    <property type="match status" value="1"/>
</dbReference>
<keyword evidence="3" id="KW-1185">Reference proteome</keyword>
<proteinExistence type="predicted"/>
<dbReference type="NCBIfam" id="TIGR03086">
    <property type="entry name" value="TIGR03086 family metal-binding protein"/>
    <property type="match status" value="1"/>
</dbReference>
<dbReference type="Gene3D" id="1.20.120.450">
    <property type="entry name" value="dinb family like domain"/>
    <property type="match status" value="1"/>
</dbReference>
<dbReference type="AlphaFoldDB" id="A0A1A9B255"/>
<dbReference type="SUPFAM" id="SSF109854">
    <property type="entry name" value="DinB/YfiT-like putative metalloenzymes"/>
    <property type="match status" value="1"/>
</dbReference>
<evidence type="ECO:0000313" key="2">
    <source>
        <dbReference type="EMBL" id="SBT63203.1"/>
    </source>
</evidence>
<protein>
    <submittedName>
        <fullName evidence="2">TIGR03086 family protein</fullName>
    </submittedName>
</protein>
<dbReference type="InterPro" id="IPR017517">
    <property type="entry name" value="Maleyloyr_isom"/>
</dbReference>